<evidence type="ECO:0000313" key="2">
    <source>
        <dbReference type="Proteomes" id="UP001607303"/>
    </source>
</evidence>
<sequence length="46" mass="5471">MYIQFLDRRSTPIFIVRQFRGTLIPIRRAIRSEHKIQRGNESTAVV</sequence>
<comment type="caution">
    <text evidence="1">The sequence shown here is derived from an EMBL/GenBank/DDBJ whole genome shotgun (WGS) entry which is preliminary data.</text>
</comment>
<dbReference type="Proteomes" id="UP001607303">
    <property type="component" value="Unassembled WGS sequence"/>
</dbReference>
<dbReference type="AlphaFoldDB" id="A0ABD2D2T9"/>
<dbReference type="EMBL" id="JAYRBN010000001">
    <property type="protein sequence ID" value="KAL2751704.1"/>
    <property type="molecule type" value="Genomic_DNA"/>
</dbReference>
<name>A0ABD2D2T9_VESMC</name>
<protein>
    <submittedName>
        <fullName evidence="1">Uncharacterized protein</fullName>
    </submittedName>
</protein>
<organism evidence="1 2">
    <name type="scientific">Vespula maculifrons</name>
    <name type="common">Eastern yellow jacket</name>
    <name type="synonym">Wasp</name>
    <dbReference type="NCBI Taxonomy" id="7453"/>
    <lineage>
        <taxon>Eukaryota</taxon>
        <taxon>Metazoa</taxon>
        <taxon>Ecdysozoa</taxon>
        <taxon>Arthropoda</taxon>
        <taxon>Hexapoda</taxon>
        <taxon>Insecta</taxon>
        <taxon>Pterygota</taxon>
        <taxon>Neoptera</taxon>
        <taxon>Endopterygota</taxon>
        <taxon>Hymenoptera</taxon>
        <taxon>Apocrita</taxon>
        <taxon>Aculeata</taxon>
        <taxon>Vespoidea</taxon>
        <taxon>Vespidae</taxon>
        <taxon>Vespinae</taxon>
        <taxon>Vespula</taxon>
    </lineage>
</organism>
<evidence type="ECO:0000313" key="1">
    <source>
        <dbReference type="EMBL" id="KAL2751704.1"/>
    </source>
</evidence>
<keyword evidence="2" id="KW-1185">Reference proteome</keyword>
<proteinExistence type="predicted"/>
<reference evidence="1 2" key="1">
    <citation type="journal article" date="2024" name="Ann. Entomol. Soc. Am.">
        <title>Genomic analyses of the southern and eastern yellowjacket wasps (Hymenoptera: Vespidae) reveal evolutionary signatures of social life.</title>
        <authorList>
            <person name="Catto M.A."/>
            <person name="Caine P.B."/>
            <person name="Orr S.E."/>
            <person name="Hunt B.G."/>
            <person name="Goodisman M.A.D."/>
        </authorList>
    </citation>
    <scope>NUCLEOTIDE SEQUENCE [LARGE SCALE GENOMIC DNA]</scope>
    <source>
        <strain evidence="1">232</strain>
        <tissue evidence="1">Head and thorax</tissue>
    </source>
</reference>
<gene>
    <name evidence="1" type="ORF">V1477_000014</name>
</gene>
<accession>A0ABD2D2T9</accession>